<dbReference type="Proteomes" id="UP000266292">
    <property type="component" value="Chromosome"/>
</dbReference>
<feature type="signal peptide" evidence="1">
    <location>
        <begin position="1"/>
        <end position="21"/>
    </location>
</feature>
<evidence type="ECO:0000313" key="2">
    <source>
        <dbReference type="EMBL" id="ARS34585.1"/>
    </source>
</evidence>
<dbReference type="KEGG" id="pact:CA264_03515"/>
<feature type="chain" id="PRO_5011009938" description="DUF5666 domain-containing protein" evidence="1">
    <location>
        <begin position="22"/>
        <end position="134"/>
    </location>
</feature>
<protein>
    <recommendedName>
        <fullName evidence="4">DUF5666 domain-containing protein</fullName>
    </recommendedName>
</protein>
<evidence type="ECO:0008006" key="4">
    <source>
        <dbReference type="Google" id="ProtNLM"/>
    </source>
</evidence>
<proteinExistence type="predicted"/>
<dbReference type="OrthoDB" id="853177at2"/>
<dbReference type="RefSeq" id="WP_025604646.1">
    <property type="nucleotide sequence ID" value="NZ_CP021235.1"/>
</dbReference>
<accession>A0A1X9YNZ8</accession>
<organism evidence="2 3">
    <name type="scientific">Pontibacter actiniarum</name>
    <dbReference type="NCBI Taxonomy" id="323450"/>
    <lineage>
        <taxon>Bacteria</taxon>
        <taxon>Pseudomonadati</taxon>
        <taxon>Bacteroidota</taxon>
        <taxon>Cytophagia</taxon>
        <taxon>Cytophagales</taxon>
        <taxon>Hymenobacteraceae</taxon>
        <taxon>Pontibacter</taxon>
    </lineage>
</organism>
<dbReference type="PROSITE" id="PS51257">
    <property type="entry name" value="PROKAR_LIPOPROTEIN"/>
    <property type="match status" value="1"/>
</dbReference>
<sequence>MKYLQKYYFLLLLLTTLSLTGCRTSTSATDAATAEGQRLSPQRVDIRGTIVTSRYDQGQVMLEVEAFGASPESRYNRAYVLVLPTTQIIGPDGQSISLSEIRQGQHAAVLIRGGGQGNQVGMGVARKVWIEDTY</sequence>
<reference evidence="3" key="1">
    <citation type="submission" date="2017-05" db="EMBL/GenBank/DDBJ databases">
        <authorList>
            <person name="Ray J."/>
            <person name="Price M."/>
            <person name="Deutschbauer A."/>
        </authorList>
    </citation>
    <scope>NUCLEOTIDE SEQUENCE [LARGE SCALE GENOMIC DNA]</scope>
    <source>
        <strain evidence="3">DSM 19842</strain>
    </source>
</reference>
<evidence type="ECO:0000256" key="1">
    <source>
        <dbReference type="SAM" id="SignalP"/>
    </source>
</evidence>
<keyword evidence="3" id="KW-1185">Reference proteome</keyword>
<evidence type="ECO:0000313" key="3">
    <source>
        <dbReference type="Proteomes" id="UP000266292"/>
    </source>
</evidence>
<dbReference type="EMBL" id="CP021235">
    <property type="protein sequence ID" value="ARS34585.1"/>
    <property type="molecule type" value="Genomic_DNA"/>
</dbReference>
<gene>
    <name evidence="2" type="ORF">CA264_03515</name>
</gene>
<dbReference type="AlphaFoldDB" id="A0A1X9YNZ8"/>
<keyword evidence="1" id="KW-0732">Signal</keyword>
<name>A0A1X9YNZ8_9BACT</name>